<evidence type="ECO:0000313" key="7">
    <source>
        <dbReference type="EMBL" id="TXK59643.1"/>
    </source>
</evidence>
<dbReference type="InterPro" id="IPR010432">
    <property type="entry name" value="RDD"/>
</dbReference>
<comment type="caution">
    <text evidence="7">The sequence shown here is derived from an EMBL/GenBank/DDBJ whole genome shotgun (WGS) entry which is preliminary data.</text>
</comment>
<evidence type="ECO:0000256" key="3">
    <source>
        <dbReference type="ARBA" id="ARBA00022989"/>
    </source>
</evidence>
<dbReference type="EMBL" id="VRTS01000012">
    <property type="protein sequence ID" value="TXK59643.1"/>
    <property type="molecule type" value="Genomic_DNA"/>
</dbReference>
<feature type="transmembrane region" description="Helical" evidence="5">
    <location>
        <begin position="69"/>
        <end position="88"/>
    </location>
</feature>
<reference evidence="7 8" key="1">
    <citation type="submission" date="2019-08" db="EMBL/GenBank/DDBJ databases">
        <authorList>
            <person name="Karlyshev A.V."/>
        </authorList>
    </citation>
    <scope>NUCLEOTIDE SEQUENCE [LARGE SCALE GENOMIC DNA]</scope>
    <source>
        <strain evidence="7 8">Alg18-2.2</strain>
    </source>
</reference>
<dbReference type="OrthoDB" id="198456at2"/>
<proteinExistence type="predicted"/>
<sequence length="229" mass="24311">MPQRPQAVSSFPAMPKSLPGGCVLGGIVHGDGEMIEENVVADATQLPAQVWERAPVAPWSRWAARTIDALLLGFFGGILIELVLMFGFDTSLDTVLPLALAQGVLVLVLAAIGCALMYGLTATTPGKFLFGIRVEGTNGGPPGLRRALLREVDVLVRGLGLGVPLIAMITQLVAYRTLEREGQSSWDGDWRGTVVLYRAAGTTRTLLAVLGIAALVVGYAAIIMLYRLD</sequence>
<feature type="transmembrane region" description="Helical" evidence="5">
    <location>
        <begin position="100"/>
        <end position="120"/>
    </location>
</feature>
<dbReference type="Pfam" id="PF06271">
    <property type="entry name" value="RDD"/>
    <property type="match status" value="1"/>
</dbReference>
<evidence type="ECO:0000256" key="2">
    <source>
        <dbReference type="ARBA" id="ARBA00022692"/>
    </source>
</evidence>
<evidence type="ECO:0000313" key="8">
    <source>
        <dbReference type="Proteomes" id="UP000321248"/>
    </source>
</evidence>
<name>A0A5C8KKC6_9GAMM</name>
<evidence type="ECO:0000259" key="6">
    <source>
        <dbReference type="Pfam" id="PF06271"/>
    </source>
</evidence>
<dbReference type="AlphaFoldDB" id="A0A5C8KKC6"/>
<feature type="transmembrane region" description="Helical" evidence="5">
    <location>
        <begin position="206"/>
        <end position="226"/>
    </location>
</feature>
<accession>A0A5C8KKC6</accession>
<evidence type="ECO:0000256" key="1">
    <source>
        <dbReference type="ARBA" id="ARBA00004141"/>
    </source>
</evidence>
<dbReference type="GO" id="GO:0016020">
    <property type="term" value="C:membrane"/>
    <property type="evidence" value="ECO:0007669"/>
    <property type="project" value="UniProtKB-SubCell"/>
</dbReference>
<keyword evidence="3 5" id="KW-1133">Transmembrane helix</keyword>
<feature type="domain" description="RDD" evidence="6">
    <location>
        <begin position="57"/>
        <end position="176"/>
    </location>
</feature>
<comment type="subcellular location">
    <subcellularLocation>
        <location evidence="1">Membrane</location>
        <topology evidence="1">Multi-pass membrane protein</topology>
    </subcellularLocation>
</comment>
<organism evidence="7 8">
    <name type="scientific">Alkalisalibacterium limincola</name>
    <dbReference type="NCBI Taxonomy" id="2699169"/>
    <lineage>
        <taxon>Bacteria</taxon>
        <taxon>Pseudomonadati</taxon>
        <taxon>Pseudomonadota</taxon>
        <taxon>Gammaproteobacteria</taxon>
        <taxon>Lysobacterales</taxon>
        <taxon>Lysobacteraceae</taxon>
        <taxon>Alkalisalibacterium</taxon>
    </lineage>
</organism>
<keyword evidence="4 5" id="KW-0472">Membrane</keyword>
<evidence type="ECO:0000256" key="5">
    <source>
        <dbReference type="SAM" id="Phobius"/>
    </source>
</evidence>
<evidence type="ECO:0000256" key="4">
    <source>
        <dbReference type="ARBA" id="ARBA00023136"/>
    </source>
</evidence>
<keyword evidence="2 5" id="KW-0812">Transmembrane</keyword>
<dbReference type="Proteomes" id="UP000321248">
    <property type="component" value="Unassembled WGS sequence"/>
</dbReference>
<gene>
    <name evidence="7" type="ORF">FU658_13445</name>
</gene>
<protein>
    <submittedName>
        <fullName evidence="7">RDD family protein</fullName>
    </submittedName>
</protein>
<keyword evidence="8" id="KW-1185">Reference proteome</keyword>